<evidence type="ECO:0000313" key="1">
    <source>
        <dbReference type="EMBL" id="OOV42823.1"/>
    </source>
</evidence>
<accession>A0A1T1DQC2</accession>
<proteinExistence type="predicted"/>
<sequence length="59" mass="6845">MQKSDDDNFFVFYSSSHNFQSLTGICESSHKLLLGRIKTISKINNRFYQRCESHSKNGV</sequence>
<evidence type="ECO:0000313" key="2">
    <source>
        <dbReference type="Proteomes" id="UP000191008"/>
    </source>
</evidence>
<comment type="caution">
    <text evidence="1">The sequence shown here is derived from an EMBL/GenBank/DDBJ whole genome shotgun (WGS) entry which is preliminary data.</text>
</comment>
<gene>
    <name evidence="1" type="ORF">B1J93_08950</name>
</gene>
<dbReference type="EMBL" id="MVIT01000062">
    <property type="protein sequence ID" value="OOV42823.1"/>
    <property type="molecule type" value="Genomic_DNA"/>
</dbReference>
<protein>
    <submittedName>
        <fullName evidence="1">Uncharacterized protein</fullName>
    </submittedName>
</protein>
<organism evidence="1 2">
    <name type="scientific">Leptospira kirschneri serovar Pomona</name>
    <dbReference type="NCBI Taxonomy" id="561005"/>
    <lineage>
        <taxon>Bacteria</taxon>
        <taxon>Pseudomonadati</taxon>
        <taxon>Spirochaetota</taxon>
        <taxon>Spirochaetia</taxon>
        <taxon>Leptospirales</taxon>
        <taxon>Leptospiraceae</taxon>
        <taxon>Leptospira</taxon>
    </lineage>
</organism>
<dbReference type="AlphaFoldDB" id="A0A1T1DQC2"/>
<name>A0A1T1DQC2_9LEPT</name>
<reference evidence="1 2" key="1">
    <citation type="submission" date="2017-02" db="EMBL/GenBank/DDBJ databases">
        <title>Comparative genomic analysis of Brazilian Leptospira kirschneri strains of different serogroups.</title>
        <authorList>
            <person name="Moreno L.Z."/>
            <person name="Miraglia F."/>
            <person name="Kremer F.S."/>
            <person name="Eslabao M.R."/>
            <person name="Lilenbaum W."/>
            <person name="Dellagostin O.A."/>
            <person name="Moreno A.M."/>
        </authorList>
    </citation>
    <scope>NUCLEOTIDE SEQUENCE [LARGE SCALE GENOMIC DNA]</scope>
    <source>
        <strain evidence="1 2">M110/06</strain>
    </source>
</reference>
<dbReference type="Proteomes" id="UP000191008">
    <property type="component" value="Unassembled WGS sequence"/>
</dbReference>